<reference evidence="1 2" key="1">
    <citation type="journal article" date="2015" name="Genome Announc.">
        <title>Complete Genome Sequence of Methanosphaerula palustris E1-9CT, a Hydrogenotrophic Methanogen Isolated from a Minerotrophic Fen Peatland.</title>
        <authorList>
            <person name="Cadillo-Quiroz H."/>
            <person name="Browne P."/>
            <person name="Kyrpides N."/>
            <person name="Woyke T."/>
            <person name="Goodwin L."/>
            <person name="Detter C."/>
            <person name="Yavitt J.B."/>
            <person name="Zinder S.H."/>
        </authorList>
    </citation>
    <scope>NUCLEOTIDE SEQUENCE [LARGE SCALE GENOMIC DNA]</scope>
    <source>
        <strain evidence="2">ATCC BAA-1556 / DSM 19958 / E1-9c</strain>
    </source>
</reference>
<dbReference type="HOGENOM" id="CLU_2784146_0_0_2"/>
<protein>
    <submittedName>
        <fullName evidence="1">Uncharacterized protein</fullName>
    </submittedName>
</protein>
<dbReference type="AlphaFoldDB" id="B8GIN3"/>
<evidence type="ECO:0000313" key="1">
    <source>
        <dbReference type="EMBL" id="ACL16846.1"/>
    </source>
</evidence>
<sequence length="68" mass="7938">MKDQYLNPDFLAGRPTGTCCWGCAKKDDCPMESLGRRCTRDHTTCPVCTWWNERGCILFQIDWSFLKM</sequence>
<organism evidence="1 2">
    <name type="scientific">Methanosphaerula palustris (strain ATCC BAA-1556 / DSM 19958 / E1-9c)</name>
    <dbReference type="NCBI Taxonomy" id="521011"/>
    <lineage>
        <taxon>Archaea</taxon>
        <taxon>Methanobacteriati</taxon>
        <taxon>Methanobacteriota</taxon>
        <taxon>Stenosarchaea group</taxon>
        <taxon>Methanomicrobia</taxon>
        <taxon>Methanomicrobiales</taxon>
        <taxon>Methanoregulaceae</taxon>
        <taxon>Methanosphaerula</taxon>
    </lineage>
</organism>
<accession>B8GIN3</accession>
<gene>
    <name evidence="1" type="ordered locus">Mpal_1533</name>
</gene>
<keyword evidence="2" id="KW-1185">Reference proteome</keyword>
<proteinExistence type="predicted"/>
<dbReference type="EMBL" id="CP001338">
    <property type="protein sequence ID" value="ACL16846.1"/>
    <property type="molecule type" value="Genomic_DNA"/>
</dbReference>
<name>B8GIN3_METPE</name>
<dbReference type="Proteomes" id="UP000002457">
    <property type="component" value="Chromosome"/>
</dbReference>
<dbReference type="STRING" id="521011.Mpal_1533"/>
<evidence type="ECO:0000313" key="2">
    <source>
        <dbReference type="Proteomes" id="UP000002457"/>
    </source>
</evidence>
<dbReference type="KEGG" id="mpl:Mpal_1533"/>